<dbReference type="Proteomes" id="UP000471298">
    <property type="component" value="Unassembled WGS sequence"/>
</dbReference>
<dbReference type="EMBL" id="WHNW01000013">
    <property type="protein sequence ID" value="MPV86906.1"/>
    <property type="molecule type" value="Genomic_DNA"/>
</dbReference>
<proteinExistence type="predicted"/>
<gene>
    <name evidence="1" type="ORF">GCU85_09230</name>
</gene>
<keyword evidence="2" id="KW-1185">Reference proteome</keyword>
<dbReference type="InterPro" id="IPR006498">
    <property type="entry name" value="Tail_tube"/>
</dbReference>
<name>A0A6N7F4U4_9GAMM</name>
<accession>A0A6N7F4U4</accession>
<dbReference type="NCBIfam" id="TIGR01611">
    <property type="entry name" value="tail_tube"/>
    <property type="match status" value="1"/>
</dbReference>
<dbReference type="RefSeq" id="WP_152810895.1">
    <property type="nucleotide sequence ID" value="NZ_WHNW01000013.1"/>
</dbReference>
<sequence length="169" mass="19176">MQLPKKLKHFNFFLDGDNFVGQVNEITLPQFMRKMEEYRGGGMYAPIKTDHGLEALSMEVTMGGLSFEFFGHFGLCQHDGITARFTGSFAGDDKCEALPMEIEITGRLSEMSLPTAKSGEDTEHKIKIEVSYIRILYNGSELCEIDIMNMVEKWQGKDRLEDHKRNIGA</sequence>
<comment type="caution">
    <text evidence="1">The sequence shown here is derived from an EMBL/GenBank/DDBJ whole genome shotgun (WGS) entry which is preliminary data.</text>
</comment>
<reference evidence="1 2" key="1">
    <citation type="submission" date="2019-10" db="EMBL/GenBank/DDBJ databases">
        <title>Cardiobacteriales fam. a chemoheterotrophic member of the order Cardiobacteriales, and proposal of Cardiobacteriales fam. nov.</title>
        <authorList>
            <person name="Wang C."/>
        </authorList>
    </citation>
    <scope>NUCLEOTIDE SEQUENCE [LARGE SCALE GENOMIC DNA]</scope>
    <source>
        <strain evidence="1 2">ML27</strain>
    </source>
</reference>
<dbReference type="AlphaFoldDB" id="A0A6N7F4U4"/>
<evidence type="ECO:0000313" key="2">
    <source>
        <dbReference type="Proteomes" id="UP000471298"/>
    </source>
</evidence>
<evidence type="ECO:0000313" key="1">
    <source>
        <dbReference type="EMBL" id="MPV86906.1"/>
    </source>
</evidence>
<organism evidence="1 2">
    <name type="scientific">Ostreibacterium oceani</name>
    <dbReference type="NCBI Taxonomy" id="2654998"/>
    <lineage>
        <taxon>Bacteria</taxon>
        <taxon>Pseudomonadati</taxon>
        <taxon>Pseudomonadota</taxon>
        <taxon>Gammaproteobacteria</taxon>
        <taxon>Cardiobacteriales</taxon>
        <taxon>Ostreibacteriaceae</taxon>
        <taxon>Ostreibacterium</taxon>
    </lineage>
</organism>
<dbReference type="InParanoid" id="A0A6N7F4U4"/>
<dbReference type="Pfam" id="PF04985">
    <property type="entry name" value="Phage_tube"/>
    <property type="match status" value="1"/>
</dbReference>
<protein>
    <submittedName>
        <fullName evidence="1">Phage major tail tube protein</fullName>
    </submittedName>
</protein>